<comment type="caution">
    <text evidence="13">The sequence shown here is derived from an EMBL/GenBank/DDBJ whole genome shotgun (WGS) entry which is preliminary data.</text>
</comment>
<dbReference type="AlphaFoldDB" id="A0A9P4GRU7"/>
<name>A0A9P4GRU7_9PLEO</name>
<feature type="transmembrane region" description="Helical" evidence="12">
    <location>
        <begin position="20"/>
        <end position="42"/>
    </location>
</feature>
<reference evidence="13" key="1">
    <citation type="submission" date="2020-01" db="EMBL/GenBank/DDBJ databases">
        <authorList>
            <consortium name="DOE Joint Genome Institute"/>
            <person name="Haridas S."/>
            <person name="Albert R."/>
            <person name="Binder M."/>
            <person name="Bloem J."/>
            <person name="Labutti K."/>
            <person name="Salamov A."/>
            <person name="Andreopoulos B."/>
            <person name="Baker S.E."/>
            <person name="Barry K."/>
            <person name="Bills G."/>
            <person name="Bluhm B.H."/>
            <person name="Cannon C."/>
            <person name="Castanera R."/>
            <person name="Culley D.E."/>
            <person name="Daum C."/>
            <person name="Ezra D."/>
            <person name="Gonzalez J.B."/>
            <person name="Henrissat B."/>
            <person name="Kuo A."/>
            <person name="Liang C."/>
            <person name="Lipzen A."/>
            <person name="Lutzoni F."/>
            <person name="Magnuson J."/>
            <person name="Mondo S."/>
            <person name="Nolan M."/>
            <person name="Ohm R."/>
            <person name="Pangilinan J."/>
            <person name="Park H.-J."/>
            <person name="Ramirez L."/>
            <person name="Alfaro M."/>
            <person name="Sun H."/>
            <person name="Tritt A."/>
            <person name="Yoshinaga Y."/>
            <person name="Zwiers L.-H."/>
            <person name="Turgeon B.G."/>
            <person name="Goodwin S.B."/>
            <person name="Spatafora J.W."/>
            <person name="Crous P.W."/>
            <person name="Grigoriev I.V."/>
        </authorList>
    </citation>
    <scope>NUCLEOTIDE SEQUENCE</scope>
    <source>
        <strain evidence="13">CBS 394.84</strain>
    </source>
</reference>
<dbReference type="RefSeq" id="XP_040792489.1">
    <property type="nucleotide sequence ID" value="XM_040932334.1"/>
</dbReference>
<evidence type="ECO:0000256" key="4">
    <source>
        <dbReference type="ARBA" id="ARBA00022502"/>
    </source>
</evidence>
<dbReference type="InterPro" id="IPR005599">
    <property type="entry name" value="GPI_mannosylTrfase"/>
</dbReference>
<evidence type="ECO:0000256" key="1">
    <source>
        <dbReference type="ARBA" id="ARBA00004477"/>
    </source>
</evidence>
<evidence type="ECO:0000256" key="11">
    <source>
        <dbReference type="ARBA" id="ARBA00024708"/>
    </source>
</evidence>
<keyword evidence="10 12" id="KW-0472">Membrane</keyword>
<keyword evidence="6" id="KW-0808">Transferase</keyword>
<feature type="transmembrane region" description="Helical" evidence="12">
    <location>
        <begin position="312"/>
        <end position="330"/>
    </location>
</feature>
<comment type="similarity">
    <text evidence="3">Belongs to the glycosyltransferase 22 family. PIGB subfamily.</text>
</comment>
<comment type="function">
    <text evidence="11">Mannosyltransferase involved in glycosylphosphatidylinositol-anchor biosynthesis. Transfers the third mannose to Man2-GlcN-acyl-PI during GPI precursor assembly.</text>
</comment>
<keyword evidence="9 12" id="KW-1133">Transmembrane helix</keyword>
<dbReference type="GO" id="GO:0000026">
    <property type="term" value="F:alpha-1,2-mannosyltransferase activity"/>
    <property type="evidence" value="ECO:0007669"/>
    <property type="project" value="TreeGrafter"/>
</dbReference>
<evidence type="ECO:0000256" key="7">
    <source>
        <dbReference type="ARBA" id="ARBA00022692"/>
    </source>
</evidence>
<evidence type="ECO:0000256" key="3">
    <source>
        <dbReference type="ARBA" id="ARBA00006065"/>
    </source>
</evidence>
<proteinExistence type="inferred from homology"/>
<dbReference type="EMBL" id="ML976614">
    <property type="protein sequence ID" value="KAF1849926.1"/>
    <property type="molecule type" value="Genomic_DNA"/>
</dbReference>
<sequence length="609" mass="68646">MPSASDSAKATTLSATGAPPLALFALLLAFRFVNALTLRTFFQPDEFFQSLEPAWQLAFGETSHACITWEWKMLLRSSLHPALFAAVYRVAALLAALGGLSLPARAELLLAAPKLTQAVMAALLDCYTWKLAEKVHGRGSRTALATLALSVCSPWHWFCSTRTLSNCLETTITVIAIYYWPWHWRGTASDSDTRPKDKSQIAQHQHLGSLPELRLSLLLAALACVLRPTNALVWLSVFVPTLWQASKWLRYVLVREILFCGSAVLVCSIMSDRLYYGVWTLPPLRFLYFNIAQSLAVFYGKNRADYYFTEGLPLLLTTALPFAIVGVWQSLGFRNTTVAAPSESAIQRSILQRLAWVSILVTVALSLISHKEVRFLYPILPFLHLIAAKQVSSFLPPHASLSRKAVISILFALNLLLAGYVSQVHQRGVIDVLSYIRHKHETRNGMSEISSTSYDRQISNTTVGFLMPCHSTPWRSHLVHPQIAAWALTCEPPLGVPLSERSTYLDEADEFYIKPGPVAWLRSNMESTDTIRSGGSRSGQFWMMQDPKHKRKYKHEWPQNLVFFEQLEDTLRKHLDGTRYSECWRGFNSHFHDDHRRVGDVIVWCLDGV</sequence>
<evidence type="ECO:0000256" key="8">
    <source>
        <dbReference type="ARBA" id="ARBA00022824"/>
    </source>
</evidence>
<accession>A0A9P4GRU7</accession>
<keyword evidence="8 12" id="KW-0256">Endoplasmic reticulum</keyword>
<keyword evidence="7 12" id="KW-0812">Transmembrane</keyword>
<evidence type="ECO:0000256" key="10">
    <source>
        <dbReference type="ARBA" id="ARBA00023136"/>
    </source>
</evidence>
<evidence type="ECO:0000313" key="14">
    <source>
        <dbReference type="Proteomes" id="UP000800039"/>
    </source>
</evidence>
<evidence type="ECO:0000256" key="6">
    <source>
        <dbReference type="ARBA" id="ARBA00022679"/>
    </source>
</evidence>
<keyword evidence="14" id="KW-1185">Reference proteome</keyword>
<comment type="pathway">
    <text evidence="2">Glycolipid biosynthesis; glycosylphosphatidylinositol-anchor biosynthesis.</text>
</comment>
<keyword evidence="4" id="KW-0337">GPI-anchor biosynthesis</keyword>
<organism evidence="13 14">
    <name type="scientific">Cucurbitaria berberidis CBS 394.84</name>
    <dbReference type="NCBI Taxonomy" id="1168544"/>
    <lineage>
        <taxon>Eukaryota</taxon>
        <taxon>Fungi</taxon>
        <taxon>Dikarya</taxon>
        <taxon>Ascomycota</taxon>
        <taxon>Pezizomycotina</taxon>
        <taxon>Dothideomycetes</taxon>
        <taxon>Pleosporomycetidae</taxon>
        <taxon>Pleosporales</taxon>
        <taxon>Pleosporineae</taxon>
        <taxon>Cucurbitariaceae</taxon>
        <taxon>Cucurbitaria</taxon>
    </lineage>
</organism>
<evidence type="ECO:0000256" key="12">
    <source>
        <dbReference type="RuleBase" id="RU363075"/>
    </source>
</evidence>
<protein>
    <recommendedName>
        <fullName evidence="12">Mannosyltransferase</fullName>
        <ecNumber evidence="12">2.4.1.-</ecNumber>
    </recommendedName>
</protein>
<dbReference type="Proteomes" id="UP000800039">
    <property type="component" value="Unassembled WGS sequence"/>
</dbReference>
<dbReference type="Pfam" id="PF03901">
    <property type="entry name" value="Glyco_transf_22"/>
    <property type="match status" value="1"/>
</dbReference>
<evidence type="ECO:0000256" key="9">
    <source>
        <dbReference type="ARBA" id="ARBA00022989"/>
    </source>
</evidence>
<dbReference type="OrthoDB" id="416834at2759"/>
<comment type="caution">
    <text evidence="12">Lacks conserved residue(s) required for the propagation of feature annotation.</text>
</comment>
<dbReference type="GO" id="GO:0006506">
    <property type="term" value="P:GPI anchor biosynthetic process"/>
    <property type="evidence" value="ECO:0007669"/>
    <property type="project" value="UniProtKB-KW"/>
</dbReference>
<evidence type="ECO:0000256" key="5">
    <source>
        <dbReference type="ARBA" id="ARBA00022676"/>
    </source>
</evidence>
<comment type="subcellular location">
    <subcellularLocation>
        <location evidence="1 12">Endoplasmic reticulum membrane</location>
        <topology evidence="1 12">Multi-pass membrane protein</topology>
    </subcellularLocation>
</comment>
<dbReference type="PANTHER" id="PTHR22760:SF4">
    <property type="entry name" value="GPI MANNOSYLTRANSFERASE 3"/>
    <property type="match status" value="1"/>
</dbReference>
<gene>
    <name evidence="13" type="ORF">K460DRAFT_360774</name>
</gene>
<evidence type="ECO:0000313" key="13">
    <source>
        <dbReference type="EMBL" id="KAF1849926.1"/>
    </source>
</evidence>
<dbReference type="GeneID" id="63849585"/>
<dbReference type="GO" id="GO:0005789">
    <property type="term" value="C:endoplasmic reticulum membrane"/>
    <property type="evidence" value="ECO:0007669"/>
    <property type="project" value="UniProtKB-SubCell"/>
</dbReference>
<feature type="transmembrane region" description="Helical" evidence="12">
    <location>
        <begin position="251"/>
        <end position="271"/>
    </location>
</feature>
<evidence type="ECO:0000256" key="2">
    <source>
        <dbReference type="ARBA" id="ARBA00004687"/>
    </source>
</evidence>
<keyword evidence="5 12" id="KW-0328">Glycosyltransferase</keyword>
<dbReference type="EC" id="2.4.1.-" evidence="12"/>
<feature type="transmembrane region" description="Helical" evidence="12">
    <location>
        <begin position="350"/>
        <end position="368"/>
    </location>
</feature>
<dbReference type="PANTHER" id="PTHR22760">
    <property type="entry name" value="GLYCOSYLTRANSFERASE"/>
    <property type="match status" value="1"/>
</dbReference>